<name>D5SIY0_STRCL</name>
<accession>D5SIY0</accession>
<keyword evidence="3" id="KW-1185">Reference proteome</keyword>
<evidence type="ECO:0000256" key="1">
    <source>
        <dbReference type="SAM" id="MobiDB-lite"/>
    </source>
</evidence>
<dbReference type="AlphaFoldDB" id="D5SIY0"/>
<geneLocation type="plasmid" evidence="2 3">
    <name>pSCL4</name>
</geneLocation>
<gene>
    <name evidence="2" type="ORF">SCLAV_p0383</name>
</gene>
<evidence type="ECO:0000313" key="2">
    <source>
        <dbReference type="EMBL" id="EFG03873.2"/>
    </source>
</evidence>
<feature type="compositionally biased region" description="Low complexity" evidence="1">
    <location>
        <begin position="1"/>
        <end position="13"/>
    </location>
</feature>
<protein>
    <submittedName>
        <fullName evidence="2">Uncharacterized protein</fullName>
    </submittedName>
</protein>
<organism evidence="2 3">
    <name type="scientific">Streptomyces clavuligerus</name>
    <dbReference type="NCBI Taxonomy" id="1901"/>
    <lineage>
        <taxon>Bacteria</taxon>
        <taxon>Bacillati</taxon>
        <taxon>Actinomycetota</taxon>
        <taxon>Actinomycetes</taxon>
        <taxon>Kitasatosporales</taxon>
        <taxon>Streptomycetaceae</taxon>
        <taxon>Streptomyces</taxon>
    </lineage>
</organism>
<dbReference type="Proteomes" id="UP000002357">
    <property type="component" value="Plasmid pSCL4"/>
</dbReference>
<proteinExistence type="predicted"/>
<sequence length="32" mass="3381">MPGSTSPTATPSSAHHRRNGSRTDGYRACSAY</sequence>
<reference evidence="2 3" key="1">
    <citation type="journal article" date="2010" name="Genome Biol. Evol.">
        <title>The sequence of a 1.8-mb bacterial linear plasmid reveals a rich evolutionary reservoir of secondary metabolic pathways.</title>
        <authorList>
            <person name="Medema M.H."/>
            <person name="Trefzer A."/>
            <person name="Kovalchuk A."/>
            <person name="van den Berg M."/>
            <person name="Mueller U."/>
            <person name="Heijne W."/>
            <person name="Wu L."/>
            <person name="Alam M.T."/>
            <person name="Ronning C.M."/>
            <person name="Nierman W.C."/>
            <person name="Bovenberg R.A.L."/>
            <person name="Breitling R."/>
            <person name="Takano E."/>
        </authorList>
    </citation>
    <scope>NUCLEOTIDE SEQUENCE [LARGE SCALE GENOMIC DNA]</scope>
    <source>
        <strain evidence="3">ATCC 27064 / DSM 738 / JCM 4710 / NBRC 13307 / NCIMB 12785 / NRRL 3585 / VKM Ac-602</strain>
        <plasmid evidence="2">pSCL4</plasmid>
    </source>
</reference>
<keyword evidence="2" id="KW-0614">Plasmid</keyword>
<dbReference type="EMBL" id="CM000914">
    <property type="protein sequence ID" value="EFG03873.2"/>
    <property type="molecule type" value="Genomic_DNA"/>
</dbReference>
<evidence type="ECO:0000313" key="3">
    <source>
        <dbReference type="Proteomes" id="UP000002357"/>
    </source>
</evidence>
<feature type="region of interest" description="Disordered" evidence="1">
    <location>
        <begin position="1"/>
        <end position="32"/>
    </location>
</feature>